<evidence type="ECO:0000256" key="1">
    <source>
        <dbReference type="SAM" id="SignalP"/>
    </source>
</evidence>
<dbReference type="Proteomes" id="UP000332594">
    <property type="component" value="Unassembled WGS sequence"/>
</dbReference>
<keyword evidence="1" id="KW-0732">Signal</keyword>
<evidence type="ECO:0000313" key="2">
    <source>
        <dbReference type="EMBL" id="VFS64823.1"/>
    </source>
</evidence>
<reference evidence="2 3" key="1">
    <citation type="submission" date="2019-03" db="EMBL/GenBank/DDBJ databases">
        <authorList>
            <consortium name="Pathogen Informatics"/>
        </authorList>
    </citation>
    <scope>NUCLEOTIDE SEQUENCE [LARGE SCALE GENOMIC DNA]</scope>
    <source>
        <strain evidence="2 3">NCTC13038</strain>
    </source>
</reference>
<proteinExistence type="predicted"/>
<evidence type="ECO:0000313" key="3">
    <source>
        <dbReference type="Proteomes" id="UP000332594"/>
    </source>
</evidence>
<feature type="signal peptide" evidence="1">
    <location>
        <begin position="1"/>
        <end position="19"/>
    </location>
</feature>
<organism evidence="2 3">
    <name type="scientific">Raoultella terrigena</name>
    <name type="common">Klebsiella terrigena</name>
    <dbReference type="NCBI Taxonomy" id="577"/>
    <lineage>
        <taxon>Bacteria</taxon>
        <taxon>Pseudomonadati</taxon>
        <taxon>Pseudomonadota</taxon>
        <taxon>Gammaproteobacteria</taxon>
        <taxon>Enterobacterales</taxon>
        <taxon>Enterobacteriaceae</taxon>
        <taxon>Klebsiella/Raoultella group</taxon>
        <taxon>Raoultella</taxon>
    </lineage>
</organism>
<dbReference type="EMBL" id="CAADJG010000002">
    <property type="protein sequence ID" value="VFS64823.1"/>
    <property type="molecule type" value="Genomic_DNA"/>
</dbReference>
<gene>
    <name evidence="2" type="ORF">NCTC13038_00225</name>
</gene>
<dbReference type="AlphaFoldDB" id="A0A485AXX2"/>
<dbReference type="RefSeq" id="WP_134525139.1">
    <property type="nucleotide sequence ID" value="NZ_BJNO01000039.1"/>
</dbReference>
<feature type="chain" id="PRO_5019746245" evidence="1">
    <location>
        <begin position="20"/>
        <end position="695"/>
    </location>
</feature>
<dbReference type="Pfam" id="PF06674">
    <property type="entry name" value="DUF1176"/>
    <property type="match status" value="1"/>
</dbReference>
<accession>A0A485AXX2</accession>
<sequence>MRSLLWVAIIGLCPISLLAAPVQGFSFAYKDWEVACDNTGTCRAAGYGVNLGEVSVLLTRSAGPDQRVSGQVTFAQTDRDIPPDATVRLLIDDQDRGTLDAKDDSHFRLDSTQTAALIQALEHESRIEISLNGARKPLSSAGSSAIFLKIDEFQQRLGTADALLRKGDADDSNTLNALPAPEIIAAPTLHNAQPEPLTAKQRQRLLPELIPLLNSRCDDWQNKDIPARERQITATAIDKGHLLIQALCWRAAYNDGYAMWVVDSAAQAKPQPISTDASSYADGAIAFFNKGRGIADCVSGEERVWDGKSFVQSLKYTTGMCREITPGGTWMLPTFVSQVRPKQQKDADNNALKALYSAVLKEQKANPELELNKIAEQFPLTGHVTNFTLTYADDTLVSKSKPSADISDDEWQAFLHSDISADSENGKVSFTLIDLDNDGRRDLIIDSYVGGTGLFSYTGVLKRGDDTFDSVNGSDSDDDDDFDAGVPGALFSLNGRGANQWSQWVRINGQVYALWYNGQFGEDNLYLLRPFSPTDRTPAVTIRYRYTLNTISSPEKDQPLTPALNDKDKADLLKSLEVMQGTLLKDKPQTDSDAPICPIPPGTSTDDADNYYSGIASNYIYETVAYIPVWLNDKCFIGTIFSHHGTYRHGVDAELTISSPREDEEVIGDYTLSGLRHVISAVSGWKIRQGDNGMM</sequence>
<protein>
    <submittedName>
        <fullName evidence="2">Protein of uncharacterized function (DUF1176)</fullName>
    </submittedName>
</protein>
<dbReference type="InterPro" id="IPR009560">
    <property type="entry name" value="DUF1176"/>
</dbReference>
<name>A0A485AXX2_RAOTE</name>